<evidence type="ECO:0000256" key="2">
    <source>
        <dbReference type="SAM" id="MobiDB-lite"/>
    </source>
</evidence>
<feature type="domain" description="F-box/LRR-repeat protein 15-like leucin rich repeat" evidence="4">
    <location>
        <begin position="191"/>
        <end position="351"/>
    </location>
</feature>
<evidence type="ECO:0000313" key="6">
    <source>
        <dbReference type="Proteomes" id="UP001221413"/>
    </source>
</evidence>
<keyword evidence="6" id="KW-1185">Reference proteome</keyword>
<comment type="caution">
    <text evidence="5">The sequence shown here is derived from an EMBL/GenBank/DDBJ whole genome shotgun (WGS) entry which is preliminary data.</text>
</comment>
<dbReference type="PANTHER" id="PTHR13382:SF67">
    <property type="entry name" value="SCF E3 UBIQUITIN LIGASE COMPLEX F-BOX PROTEIN POF2"/>
    <property type="match status" value="1"/>
</dbReference>
<evidence type="ECO:0000256" key="1">
    <source>
        <dbReference type="ARBA" id="ARBA00022786"/>
    </source>
</evidence>
<accession>A0AAD6ITU8</accession>
<evidence type="ECO:0000259" key="3">
    <source>
        <dbReference type="Pfam" id="PF12937"/>
    </source>
</evidence>
<dbReference type="Gene3D" id="3.80.10.10">
    <property type="entry name" value="Ribonuclease Inhibitor"/>
    <property type="match status" value="2"/>
</dbReference>
<feature type="compositionally biased region" description="Polar residues" evidence="2">
    <location>
        <begin position="55"/>
        <end position="65"/>
    </location>
</feature>
<feature type="compositionally biased region" description="Acidic residues" evidence="2">
    <location>
        <begin position="450"/>
        <end position="474"/>
    </location>
</feature>
<dbReference type="Pfam" id="PF25372">
    <property type="entry name" value="DUF7885"/>
    <property type="match status" value="1"/>
</dbReference>
<dbReference type="SUPFAM" id="SSF52047">
    <property type="entry name" value="RNI-like"/>
    <property type="match status" value="1"/>
</dbReference>
<evidence type="ECO:0008006" key="7">
    <source>
        <dbReference type="Google" id="ProtNLM"/>
    </source>
</evidence>
<dbReference type="AlphaFoldDB" id="A0AAD6ITU8"/>
<dbReference type="InterPro" id="IPR036047">
    <property type="entry name" value="F-box-like_dom_sf"/>
</dbReference>
<keyword evidence="1" id="KW-0833">Ubl conjugation pathway</keyword>
<gene>
    <name evidence="5" type="ORF">Dda_6458</name>
</gene>
<dbReference type="InterPro" id="IPR001611">
    <property type="entry name" value="Leu-rich_rpt"/>
</dbReference>
<dbReference type="InterPro" id="IPR006553">
    <property type="entry name" value="Leu-rich_rpt_Cys-con_subtyp"/>
</dbReference>
<dbReference type="SMART" id="SM00367">
    <property type="entry name" value="LRR_CC"/>
    <property type="match status" value="8"/>
</dbReference>
<dbReference type="Pfam" id="PF12937">
    <property type="entry name" value="F-box-like"/>
    <property type="match status" value="1"/>
</dbReference>
<dbReference type="GO" id="GO:0005737">
    <property type="term" value="C:cytoplasm"/>
    <property type="evidence" value="ECO:0007669"/>
    <property type="project" value="TreeGrafter"/>
</dbReference>
<feature type="domain" description="F-box" evidence="3">
    <location>
        <begin position="112"/>
        <end position="155"/>
    </location>
</feature>
<dbReference type="InterPro" id="IPR032675">
    <property type="entry name" value="LRR_dom_sf"/>
</dbReference>
<evidence type="ECO:0000313" key="5">
    <source>
        <dbReference type="EMBL" id="KAJ6258418.1"/>
    </source>
</evidence>
<protein>
    <recommendedName>
        <fullName evidence="7">F-box domain-containing protein</fullName>
    </recommendedName>
</protein>
<dbReference type="PANTHER" id="PTHR13382">
    <property type="entry name" value="MITOCHONDRIAL ATP SYNTHASE COUPLING FACTOR B"/>
    <property type="match status" value="1"/>
</dbReference>
<dbReference type="InterPro" id="IPR057207">
    <property type="entry name" value="FBXL15_LRR"/>
</dbReference>
<dbReference type="CDD" id="cd22159">
    <property type="entry name" value="F-box_AtTIR1-like"/>
    <property type="match status" value="1"/>
</dbReference>
<dbReference type="EMBL" id="JAQGDS010000008">
    <property type="protein sequence ID" value="KAJ6258418.1"/>
    <property type="molecule type" value="Genomic_DNA"/>
</dbReference>
<reference evidence="5" key="1">
    <citation type="submission" date="2023-01" db="EMBL/GenBank/DDBJ databases">
        <title>The chitinases involved in constricting ring structure development in the nematode-trapping fungus Drechslerella dactyloides.</title>
        <authorList>
            <person name="Wang R."/>
            <person name="Zhang L."/>
            <person name="Tang P."/>
            <person name="Li S."/>
            <person name="Liang L."/>
        </authorList>
    </citation>
    <scope>NUCLEOTIDE SEQUENCE</scope>
    <source>
        <strain evidence="5">YMF1.00031</strain>
    </source>
</reference>
<dbReference type="InterPro" id="IPR001810">
    <property type="entry name" value="F-box_dom"/>
</dbReference>
<name>A0AAD6ITU8_DREDA</name>
<feature type="region of interest" description="Disordered" evidence="2">
    <location>
        <begin position="438"/>
        <end position="474"/>
    </location>
</feature>
<sequence>MVLFHSCLLNFRGGTLGTSPVRSPPKTLRLITRLDSSPSMASPKAHPTRDPTRYDYSSSTGSPERNMQDELENDFFQQSANDSSTSIVDDSKDTEDEELKQFEDMAVSRTAYLPPELLFAIFGRLTSPQDLQSCVFVCKSWARCAVELLWIRPYISKFKSLESLAKTIQMERPSFPYASLIKRLNLTTLVETLNDGTVLALSACNRLERLTLTNCSHVTDTSIMPVLENNPRLLALDLSGLVDVTDLSMAVISKNCKKLQGLNITNCKKTTDASMVAVAANCTHLKRLKLNECDQITNETIMAFTKYCPNLLELDLHKVNKITNQAVLDIFWKLSHLRELRLGHCELLTDAAFTGIPPRPYESLRILDLTNCDKLTDDSVEHIVEMAPRLRNLVLAKCRLITDRAVEFNEHQRAVFCVFSGPGVIKLRNHLNHLSHTTGTLAPDQAYYDDREEQETGLVDEEDEEDEEEEIQEE</sequence>
<evidence type="ECO:0000259" key="4">
    <source>
        <dbReference type="Pfam" id="PF25372"/>
    </source>
</evidence>
<dbReference type="Proteomes" id="UP001221413">
    <property type="component" value="Unassembled WGS sequence"/>
</dbReference>
<feature type="region of interest" description="Disordered" evidence="2">
    <location>
        <begin position="32"/>
        <end position="67"/>
    </location>
</feature>
<dbReference type="InterPro" id="IPR050648">
    <property type="entry name" value="F-box_LRR-repeat"/>
</dbReference>
<organism evidence="5 6">
    <name type="scientific">Drechslerella dactyloides</name>
    <name type="common">Nematode-trapping fungus</name>
    <name type="synonym">Arthrobotrys dactyloides</name>
    <dbReference type="NCBI Taxonomy" id="74499"/>
    <lineage>
        <taxon>Eukaryota</taxon>
        <taxon>Fungi</taxon>
        <taxon>Dikarya</taxon>
        <taxon>Ascomycota</taxon>
        <taxon>Pezizomycotina</taxon>
        <taxon>Orbiliomycetes</taxon>
        <taxon>Orbiliales</taxon>
        <taxon>Orbiliaceae</taxon>
        <taxon>Drechslerella</taxon>
    </lineage>
</organism>
<dbReference type="Pfam" id="PF13516">
    <property type="entry name" value="LRR_6"/>
    <property type="match status" value="1"/>
</dbReference>
<dbReference type="SUPFAM" id="SSF81383">
    <property type="entry name" value="F-box domain"/>
    <property type="match status" value="1"/>
</dbReference>
<proteinExistence type="predicted"/>